<name>A0AAV3XFI4_9GAST</name>
<feature type="region of interest" description="Disordered" evidence="1">
    <location>
        <begin position="115"/>
        <end position="138"/>
    </location>
</feature>
<dbReference type="EMBL" id="BLXT01000403">
    <property type="protein sequence ID" value="GFN76520.1"/>
    <property type="molecule type" value="Genomic_DNA"/>
</dbReference>
<keyword evidence="3" id="KW-1185">Reference proteome</keyword>
<reference evidence="2 3" key="1">
    <citation type="journal article" date="2021" name="Elife">
        <title>Chloroplast acquisition without the gene transfer in kleptoplastic sea slugs, Plakobranchus ocellatus.</title>
        <authorList>
            <person name="Maeda T."/>
            <person name="Takahashi S."/>
            <person name="Yoshida T."/>
            <person name="Shimamura S."/>
            <person name="Takaki Y."/>
            <person name="Nagai Y."/>
            <person name="Toyoda A."/>
            <person name="Suzuki Y."/>
            <person name="Arimoto A."/>
            <person name="Ishii H."/>
            <person name="Satoh N."/>
            <person name="Nishiyama T."/>
            <person name="Hasebe M."/>
            <person name="Maruyama T."/>
            <person name="Minagawa J."/>
            <person name="Obokata J."/>
            <person name="Shigenobu S."/>
        </authorList>
    </citation>
    <scope>NUCLEOTIDE SEQUENCE [LARGE SCALE GENOMIC DNA]</scope>
</reference>
<organism evidence="2 3">
    <name type="scientific">Plakobranchus ocellatus</name>
    <dbReference type="NCBI Taxonomy" id="259542"/>
    <lineage>
        <taxon>Eukaryota</taxon>
        <taxon>Metazoa</taxon>
        <taxon>Spiralia</taxon>
        <taxon>Lophotrochozoa</taxon>
        <taxon>Mollusca</taxon>
        <taxon>Gastropoda</taxon>
        <taxon>Heterobranchia</taxon>
        <taxon>Euthyneura</taxon>
        <taxon>Panpulmonata</taxon>
        <taxon>Sacoglossa</taxon>
        <taxon>Placobranchoidea</taxon>
        <taxon>Plakobranchidae</taxon>
        <taxon>Plakobranchus</taxon>
    </lineage>
</organism>
<comment type="caution">
    <text evidence="2">The sequence shown here is derived from an EMBL/GenBank/DDBJ whole genome shotgun (WGS) entry which is preliminary data.</text>
</comment>
<evidence type="ECO:0000256" key="1">
    <source>
        <dbReference type="SAM" id="MobiDB-lite"/>
    </source>
</evidence>
<evidence type="ECO:0000313" key="3">
    <source>
        <dbReference type="Proteomes" id="UP000735302"/>
    </source>
</evidence>
<gene>
    <name evidence="2" type="ORF">PoB_000302600</name>
</gene>
<dbReference type="Proteomes" id="UP000735302">
    <property type="component" value="Unassembled WGS sequence"/>
</dbReference>
<feature type="compositionally biased region" description="Polar residues" evidence="1">
    <location>
        <begin position="8"/>
        <end position="23"/>
    </location>
</feature>
<sequence length="138" mass="15085">MPEPTPSHSPSATVLITETSSPHADNDNNHSQDQESSSYTITHTLETTEIHSTNICNTDVRNIGSSHYDRTNTTYTALHHTDKAAGTSFSTNITWTANQVHDSICNSITPLQTAQSTPTKMTQTHSQDSLTSLTNDKK</sequence>
<proteinExistence type="predicted"/>
<feature type="region of interest" description="Disordered" evidence="1">
    <location>
        <begin position="1"/>
        <end position="39"/>
    </location>
</feature>
<accession>A0AAV3XFI4</accession>
<protein>
    <submittedName>
        <fullName evidence="2">Uncharacterized protein</fullName>
    </submittedName>
</protein>
<dbReference type="AlphaFoldDB" id="A0AAV3XFI4"/>
<feature type="compositionally biased region" description="Basic and acidic residues" evidence="1">
    <location>
        <begin position="24"/>
        <end position="33"/>
    </location>
</feature>
<evidence type="ECO:0000313" key="2">
    <source>
        <dbReference type="EMBL" id="GFN76520.1"/>
    </source>
</evidence>